<organism evidence="1 2">
    <name type="scientific">Gottfriedia acidiceleris</name>
    <dbReference type="NCBI Taxonomy" id="371036"/>
    <lineage>
        <taxon>Bacteria</taxon>
        <taxon>Bacillati</taxon>
        <taxon>Bacillota</taxon>
        <taxon>Bacilli</taxon>
        <taxon>Bacillales</taxon>
        <taxon>Bacillaceae</taxon>
        <taxon>Gottfriedia</taxon>
    </lineage>
</organism>
<dbReference type="Proteomes" id="UP000830639">
    <property type="component" value="Chromosome"/>
</dbReference>
<dbReference type="EMBL" id="CP096034">
    <property type="protein sequence ID" value="UPM52524.1"/>
    <property type="molecule type" value="Genomic_DNA"/>
</dbReference>
<protein>
    <submittedName>
        <fullName evidence="1">YkvS family protein</fullName>
    </submittedName>
</protein>
<evidence type="ECO:0000313" key="1">
    <source>
        <dbReference type="EMBL" id="UPM52524.1"/>
    </source>
</evidence>
<gene>
    <name evidence="1" type="ORF">MY490_11775</name>
</gene>
<reference evidence="1 2" key="1">
    <citation type="submission" date="2022-04" db="EMBL/GenBank/DDBJ databases">
        <title>Mechanism of arsenic methylation and mitigation arsenic toxicity by Bacillus sp. LH14 from an Arsenic-Contaminated Paddy Soil.</title>
        <authorList>
            <person name="Wang D."/>
        </authorList>
    </citation>
    <scope>NUCLEOTIDE SEQUENCE [LARGE SCALE GENOMIC DNA]</scope>
    <source>
        <strain evidence="1 2">LH14</strain>
    </source>
</reference>
<dbReference type="Pfam" id="PF09953">
    <property type="entry name" value="DUF2187"/>
    <property type="match status" value="1"/>
</dbReference>
<keyword evidence="2" id="KW-1185">Reference proteome</keyword>
<name>A0ABY4JHG6_9BACI</name>
<evidence type="ECO:0000313" key="2">
    <source>
        <dbReference type="Proteomes" id="UP000830639"/>
    </source>
</evidence>
<proteinExistence type="predicted"/>
<dbReference type="RefSeq" id="WP_248265891.1">
    <property type="nucleotide sequence ID" value="NZ_CP096034.1"/>
</dbReference>
<accession>A0ABY4JHG6</accession>
<sequence length="64" mass="7171">MKFKAKKIAELGEHVFFKNGIKGVVEKVNENTVIVNIIDNVTELAFEGNRTVIAHKNYKVIDGV</sequence>
<dbReference type="InterPro" id="IPR018690">
    <property type="entry name" value="DUF2187"/>
</dbReference>